<name>A0A7L9FIN4_9CREN</name>
<dbReference type="KEGG" id="thel:IG193_03725"/>
<gene>
    <name evidence="1" type="ORF">IG193_03725</name>
</gene>
<reference evidence="1 2" key="1">
    <citation type="submission" date="2020-10" db="EMBL/GenBank/DDBJ databases">
        <title>Thermofilum lucidum 3507LT sp. nov. a novel member of Thermofilaceae family isolated from Chile hot spring, and proposal of description order Thermofilales.</title>
        <authorList>
            <person name="Zayulina K.S."/>
            <person name="Elcheninov A.G."/>
            <person name="Toshchakov S.V."/>
            <person name="Kublanov I.V."/>
        </authorList>
    </citation>
    <scope>NUCLEOTIDE SEQUENCE [LARGE SCALE GENOMIC DNA]</scope>
    <source>
        <strain evidence="1 2">3507LT</strain>
    </source>
</reference>
<dbReference type="RefSeq" id="WP_192819549.1">
    <property type="nucleotide sequence ID" value="NZ_CP062310.1"/>
</dbReference>
<evidence type="ECO:0000313" key="2">
    <source>
        <dbReference type="Proteomes" id="UP000594121"/>
    </source>
</evidence>
<sequence length="130" mass="14194">MAGAETLYNIVRCADALCLEFDCSARSWVENFLGFTVEESRDICTSALPFHTKDDAIRYLVEKGVPEERIAVEGAPFKLSVERGGRPAIRVCPVCGSVRIVQIGVLGLTPPLYVCENCGYRGALVLEVVI</sequence>
<dbReference type="AlphaFoldDB" id="A0A7L9FIN4"/>
<dbReference type="GeneID" id="59148975"/>
<evidence type="ECO:0000313" key="1">
    <source>
        <dbReference type="EMBL" id="QOJ79577.1"/>
    </source>
</evidence>
<organism evidence="1 2">
    <name type="scientific">Infirmifilum lucidum</name>
    <dbReference type="NCBI Taxonomy" id="2776706"/>
    <lineage>
        <taxon>Archaea</taxon>
        <taxon>Thermoproteota</taxon>
        <taxon>Thermoprotei</taxon>
        <taxon>Thermofilales</taxon>
        <taxon>Thermofilaceae</taxon>
        <taxon>Infirmifilum</taxon>
    </lineage>
</organism>
<protein>
    <submittedName>
        <fullName evidence="1">Uncharacterized protein</fullName>
    </submittedName>
</protein>
<accession>A0A7L9FIN4</accession>
<dbReference type="EMBL" id="CP062310">
    <property type="protein sequence ID" value="QOJ79577.1"/>
    <property type="molecule type" value="Genomic_DNA"/>
</dbReference>
<dbReference type="InParanoid" id="A0A7L9FIN4"/>
<proteinExistence type="predicted"/>
<keyword evidence="2" id="KW-1185">Reference proteome</keyword>
<dbReference type="Proteomes" id="UP000594121">
    <property type="component" value="Chromosome"/>
</dbReference>